<proteinExistence type="predicted"/>
<dbReference type="CDD" id="cd00161">
    <property type="entry name" value="beta-trefoil_Ricin-like"/>
    <property type="match status" value="1"/>
</dbReference>
<evidence type="ECO:0000259" key="2">
    <source>
        <dbReference type="SMART" id="SM00458"/>
    </source>
</evidence>
<feature type="chain" id="PRO_5038460322" evidence="1">
    <location>
        <begin position="32"/>
        <end position="190"/>
    </location>
</feature>
<dbReference type="PROSITE" id="PS50231">
    <property type="entry name" value="RICIN_B_LECTIN"/>
    <property type="match status" value="1"/>
</dbReference>
<feature type="signal peptide" evidence="1">
    <location>
        <begin position="1"/>
        <end position="31"/>
    </location>
</feature>
<dbReference type="EMBL" id="CP066831">
    <property type="protein sequence ID" value="QQM43640.1"/>
    <property type="molecule type" value="Genomic_DNA"/>
</dbReference>
<dbReference type="InterPro" id="IPR000772">
    <property type="entry name" value="Ricin_B_lectin"/>
</dbReference>
<keyword evidence="1" id="KW-0732">Signal</keyword>
<keyword evidence="4" id="KW-1185">Reference proteome</keyword>
<dbReference type="Pfam" id="PF00652">
    <property type="entry name" value="Ricin_B_lectin"/>
    <property type="match status" value="1"/>
</dbReference>
<organism evidence="3 4">
    <name type="scientific">Streptomyces liliifuscus</name>
    <dbReference type="NCBI Taxonomy" id="2797636"/>
    <lineage>
        <taxon>Bacteria</taxon>
        <taxon>Bacillati</taxon>
        <taxon>Actinomycetota</taxon>
        <taxon>Actinomycetes</taxon>
        <taxon>Kitasatosporales</taxon>
        <taxon>Streptomycetaceae</taxon>
        <taxon>Streptomyces</taxon>
    </lineage>
</organism>
<dbReference type="AlphaFoldDB" id="A0A7T7KZG3"/>
<evidence type="ECO:0000313" key="4">
    <source>
        <dbReference type="Proteomes" id="UP000595636"/>
    </source>
</evidence>
<reference evidence="3 4" key="1">
    <citation type="submission" date="2020-12" db="EMBL/GenBank/DDBJ databases">
        <title>A novel species.</title>
        <authorList>
            <person name="Li K."/>
        </authorList>
    </citation>
    <scope>NUCLEOTIDE SEQUENCE [LARGE SCALE GENOMIC DNA]</scope>
    <source>
        <strain evidence="3 4">ZYC-3</strain>
    </source>
</reference>
<feature type="domain" description="Ricin B lectin" evidence="2">
    <location>
        <begin position="62"/>
        <end position="190"/>
    </location>
</feature>
<protein>
    <submittedName>
        <fullName evidence="3">RICIN domain-containing protein</fullName>
    </submittedName>
</protein>
<name>A0A7T7KZG3_9ACTN</name>
<dbReference type="SMART" id="SM00458">
    <property type="entry name" value="RICIN"/>
    <property type="match status" value="1"/>
</dbReference>
<evidence type="ECO:0000256" key="1">
    <source>
        <dbReference type="SAM" id="SignalP"/>
    </source>
</evidence>
<dbReference type="KEGG" id="slf:JEQ17_32470"/>
<dbReference type="SUPFAM" id="SSF50370">
    <property type="entry name" value="Ricin B-like lectins"/>
    <property type="match status" value="1"/>
</dbReference>
<dbReference type="InterPro" id="IPR035992">
    <property type="entry name" value="Ricin_B-like_lectins"/>
</dbReference>
<accession>A0A7T7KZG3</accession>
<sequence length="190" mass="19841">MTRSRASASSRVRGRAVVAAAVALLSAPVLTGSSLTGTASAAERAETAGTTVAAAAAEAPVYARLYNQGTGKCLAVPSANPANGVVLIQWTCSTSASQYWTLEPVTNGYRVRNQATGKCLAIGSSSTDGGAKAIQWPCSDNTDQVWAHDETDRLRNANSSLCLAIPNSTTTNGTEAMQWTCSGRDQQWLW</sequence>
<evidence type="ECO:0000313" key="3">
    <source>
        <dbReference type="EMBL" id="QQM43640.1"/>
    </source>
</evidence>
<dbReference type="Proteomes" id="UP000595636">
    <property type="component" value="Chromosome"/>
</dbReference>
<dbReference type="Gene3D" id="2.80.10.50">
    <property type="match status" value="3"/>
</dbReference>
<gene>
    <name evidence="3" type="ORF">JEQ17_32470</name>
</gene>